<protein>
    <recommendedName>
        <fullName evidence="7">Phosphatidylglycerol lysyltransferase C-terminal domain-containing protein</fullName>
    </recommendedName>
</protein>
<evidence type="ECO:0000256" key="5">
    <source>
        <dbReference type="ARBA" id="ARBA00023136"/>
    </source>
</evidence>
<dbReference type="PANTHER" id="PTHR34697">
    <property type="entry name" value="PHOSPHATIDYLGLYCEROL LYSYLTRANSFERASE"/>
    <property type="match status" value="1"/>
</dbReference>
<gene>
    <name evidence="8" type="ORF">BCV69DRAFT_270560</name>
</gene>
<sequence>MAPLSAYTPAQPGSGNLIVHPDLPELTRLYGYSSNTVWTEPQYRIWRQNPDAAIEESHEGQEHVPGKGAAIGFLVSSGYAICWGNPLCPVHDYRSVAEAFIQWTARHNMKPLWSCIDIEMEKVLTQPPYSWTAVSCVKEDVVDPTLSHDMSTLDKRVRNKIYKAERAGLHIWEESQHLPEPKWQQQAEEGMRAWQAHRKGLQIHVTDLQPWRDVQHRRYFYGKARPADSPEGTEEKLVGMVVLAQVHDGWVVKWALEFPDCPKGTSESIIMHVLEVLNKEGSHSLTFGVAGTELKAVDNIKGWKIQTLAATYNGISSAFHLGNKSDFRAKFGGHEDRVYIAYPVDSLGMKGIDAIISVLKMDTHDEKGEGEGGDRLQTPAVERTNPISA</sequence>
<keyword evidence="9" id="KW-1185">Reference proteome</keyword>
<evidence type="ECO:0000259" key="7">
    <source>
        <dbReference type="Pfam" id="PF09924"/>
    </source>
</evidence>
<dbReference type="InterPro" id="IPR024320">
    <property type="entry name" value="LPG_synthase_C"/>
</dbReference>
<dbReference type="Pfam" id="PF09924">
    <property type="entry name" value="LPG_synthase_C"/>
    <property type="match status" value="1"/>
</dbReference>
<feature type="region of interest" description="Disordered" evidence="6">
    <location>
        <begin position="364"/>
        <end position="389"/>
    </location>
</feature>
<evidence type="ECO:0000313" key="8">
    <source>
        <dbReference type="EMBL" id="PWN20839.1"/>
    </source>
</evidence>
<feature type="domain" description="Phosphatidylglycerol lysyltransferase C-terminal" evidence="7">
    <location>
        <begin position="66"/>
        <end position="342"/>
    </location>
</feature>
<keyword evidence="5" id="KW-0472">Membrane</keyword>
<dbReference type="PANTHER" id="PTHR34697:SF2">
    <property type="entry name" value="PHOSPHATIDYLGLYCEROL LYSYLTRANSFERASE"/>
    <property type="match status" value="1"/>
</dbReference>
<proteinExistence type="predicted"/>
<keyword evidence="3" id="KW-0812">Transmembrane</keyword>
<dbReference type="OrthoDB" id="372395at2759"/>
<evidence type="ECO:0000313" key="9">
    <source>
        <dbReference type="Proteomes" id="UP000245942"/>
    </source>
</evidence>
<feature type="compositionally biased region" description="Basic and acidic residues" evidence="6">
    <location>
        <begin position="364"/>
        <end position="374"/>
    </location>
</feature>
<dbReference type="RefSeq" id="XP_025347999.1">
    <property type="nucleotide sequence ID" value="XM_025490928.1"/>
</dbReference>
<dbReference type="STRING" id="1684307.A0A316U6I7"/>
<reference evidence="8 9" key="1">
    <citation type="journal article" date="2018" name="Mol. Biol. Evol.">
        <title>Broad Genomic Sampling Reveals a Smut Pathogenic Ancestry of the Fungal Clade Ustilaginomycotina.</title>
        <authorList>
            <person name="Kijpornyongpan T."/>
            <person name="Mondo S.J."/>
            <person name="Barry K."/>
            <person name="Sandor L."/>
            <person name="Lee J."/>
            <person name="Lipzen A."/>
            <person name="Pangilinan J."/>
            <person name="LaButti K."/>
            <person name="Hainaut M."/>
            <person name="Henrissat B."/>
            <person name="Grigoriev I.V."/>
            <person name="Spatafora J.W."/>
            <person name="Aime M.C."/>
        </authorList>
    </citation>
    <scope>NUCLEOTIDE SEQUENCE [LARGE SCALE GENOMIC DNA]</scope>
    <source>
        <strain evidence="8 9">MCA 4718</strain>
    </source>
</reference>
<dbReference type="Proteomes" id="UP000245942">
    <property type="component" value="Unassembled WGS sequence"/>
</dbReference>
<keyword evidence="2" id="KW-1003">Cell membrane</keyword>
<name>A0A316U6I7_9BASI</name>
<evidence type="ECO:0000256" key="4">
    <source>
        <dbReference type="ARBA" id="ARBA00022989"/>
    </source>
</evidence>
<dbReference type="EMBL" id="KZ819327">
    <property type="protein sequence ID" value="PWN20839.1"/>
    <property type="molecule type" value="Genomic_DNA"/>
</dbReference>
<dbReference type="GO" id="GO:0005886">
    <property type="term" value="C:plasma membrane"/>
    <property type="evidence" value="ECO:0007669"/>
    <property type="project" value="UniProtKB-SubCell"/>
</dbReference>
<accession>A0A316U6I7</accession>
<evidence type="ECO:0000256" key="1">
    <source>
        <dbReference type="ARBA" id="ARBA00004651"/>
    </source>
</evidence>
<evidence type="ECO:0000256" key="3">
    <source>
        <dbReference type="ARBA" id="ARBA00022692"/>
    </source>
</evidence>
<comment type="subcellular location">
    <subcellularLocation>
        <location evidence="1">Cell membrane</location>
        <topology evidence="1">Multi-pass membrane protein</topology>
    </subcellularLocation>
</comment>
<dbReference type="GO" id="GO:0016755">
    <property type="term" value="F:aminoacyltransferase activity"/>
    <property type="evidence" value="ECO:0007669"/>
    <property type="project" value="TreeGrafter"/>
</dbReference>
<evidence type="ECO:0000256" key="2">
    <source>
        <dbReference type="ARBA" id="ARBA00022475"/>
    </source>
</evidence>
<dbReference type="InterPro" id="IPR051211">
    <property type="entry name" value="PG_lysyltransferase"/>
</dbReference>
<dbReference type="AlphaFoldDB" id="A0A316U6I7"/>
<organism evidence="8 9">
    <name type="scientific">Pseudomicrostroma glucosiphilum</name>
    <dbReference type="NCBI Taxonomy" id="1684307"/>
    <lineage>
        <taxon>Eukaryota</taxon>
        <taxon>Fungi</taxon>
        <taxon>Dikarya</taxon>
        <taxon>Basidiomycota</taxon>
        <taxon>Ustilaginomycotina</taxon>
        <taxon>Exobasidiomycetes</taxon>
        <taxon>Microstromatales</taxon>
        <taxon>Microstromatales incertae sedis</taxon>
        <taxon>Pseudomicrostroma</taxon>
    </lineage>
</organism>
<evidence type="ECO:0000256" key="6">
    <source>
        <dbReference type="SAM" id="MobiDB-lite"/>
    </source>
</evidence>
<dbReference type="GeneID" id="37012662"/>
<dbReference type="GO" id="GO:0055091">
    <property type="term" value="P:phospholipid homeostasis"/>
    <property type="evidence" value="ECO:0007669"/>
    <property type="project" value="TreeGrafter"/>
</dbReference>
<keyword evidence="4" id="KW-1133">Transmembrane helix</keyword>